<keyword evidence="3 5" id="KW-1133">Transmembrane helix</keyword>
<dbReference type="RefSeq" id="WP_230756255.1">
    <property type="nucleotide sequence ID" value="NZ_JAINWA010000003.1"/>
</dbReference>
<evidence type="ECO:0000256" key="2">
    <source>
        <dbReference type="ARBA" id="ARBA00022692"/>
    </source>
</evidence>
<evidence type="ECO:0000259" key="6">
    <source>
        <dbReference type="PROSITE" id="PS50801"/>
    </source>
</evidence>
<dbReference type="InterPro" id="IPR006311">
    <property type="entry name" value="TAT_signal"/>
</dbReference>
<keyword evidence="2 5" id="KW-0812">Transmembrane</keyword>
<evidence type="ECO:0000256" key="3">
    <source>
        <dbReference type="ARBA" id="ARBA00022989"/>
    </source>
</evidence>
<dbReference type="Pfam" id="PF00916">
    <property type="entry name" value="Sulfate_transp"/>
    <property type="match status" value="1"/>
</dbReference>
<feature type="transmembrane region" description="Helical" evidence="5">
    <location>
        <begin position="132"/>
        <end position="152"/>
    </location>
</feature>
<feature type="domain" description="STAS" evidence="6">
    <location>
        <begin position="444"/>
        <end position="547"/>
    </location>
</feature>
<proteinExistence type="predicted"/>
<keyword evidence="4 5" id="KW-0472">Membrane</keyword>
<dbReference type="PANTHER" id="PTHR11814">
    <property type="entry name" value="SULFATE TRANSPORTER"/>
    <property type="match status" value="1"/>
</dbReference>
<dbReference type="Pfam" id="PF01740">
    <property type="entry name" value="STAS"/>
    <property type="match status" value="1"/>
</dbReference>
<dbReference type="EMBL" id="JAINWA010000003">
    <property type="protein sequence ID" value="MCD1655298.1"/>
    <property type="molecule type" value="Genomic_DNA"/>
</dbReference>
<accession>A0AAE3EKR2</accession>
<feature type="transmembrane region" description="Helical" evidence="5">
    <location>
        <begin position="172"/>
        <end position="189"/>
    </location>
</feature>
<dbReference type="InterPro" id="IPR036513">
    <property type="entry name" value="STAS_dom_sf"/>
</dbReference>
<feature type="transmembrane region" description="Helical" evidence="5">
    <location>
        <begin position="71"/>
        <end position="91"/>
    </location>
</feature>
<sequence length="559" mass="58414">MKRPELFSIAPALSRREILADALAGGSLVVLTLPLAVAFAMASGMTPASGLAGAVLGCLIVSAFGGGRFQIAGPSATFAVVLYSIGLRYGFPGIQLVSIMAGSLLIVTGLLGLGGLVHFIPYTMVTGYTAGAAVLIALTGVSDILGIERYFLPDHLAGKIGFFINSISSFDPASALVGLGTLVCIILWSKLLPRFPGSLPAIALATLAAAAFGVPVATIGSRYGDFSRIFTPSLPPLPDYQLLHDLIPKALPFALLIAVESLLSGAVADGMTGRKHNANTDLAALGLANIVIPLFGGIPVSISVERTTANIRSGASSPVSGVMNALLLFLITLCCAPLVSLIPIPALAAVLVHLAFRMIDPVSIRSVFRGQKSDAAVMTATFAVTVFLSLTTALGVGFLLSAFFFIKKMIDLASFSAIKTELSEADRDPEESDPNSVASRSIPPGAAVFEISGPLFFGSVQKFSQTLRSSMHGCRAMILRMRNTVYLDDAGIRMLVQLGEDCKKRGILLLISDIHTQPYMLACKSGLEEKLSPGAILGNLDEALAYAARSMVSPVSDEE</sequence>
<reference evidence="7" key="1">
    <citation type="submission" date="2021-08" db="EMBL/GenBank/DDBJ databases">
        <title>Comparative analyses of Brucepasteria parasyntrophica and Teretinema zuelzerae.</title>
        <authorList>
            <person name="Song Y."/>
            <person name="Brune A."/>
        </authorList>
    </citation>
    <scope>NUCLEOTIDE SEQUENCE</scope>
    <source>
        <strain evidence="7">DSM 1903</strain>
    </source>
</reference>
<comment type="subcellular location">
    <subcellularLocation>
        <location evidence="1">Membrane</location>
        <topology evidence="1">Multi-pass membrane protein</topology>
    </subcellularLocation>
</comment>
<feature type="transmembrane region" description="Helical" evidence="5">
    <location>
        <begin position="322"/>
        <end position="355"/>
    </location>
</feature>
<feature type="transmembrane region" description="Helical" evidence="5">
    <location>
        <begin position="201"/>
        <end position="220"/>
    </location>
</feature>
<evidence type="ECO:0000313" key="7">
    <source>
        <dbReference type="EMBL" id="MCD1655298.1"/>
    </source>
</evidence>
<evidence type="ECO:0000256" key="1">
    <source>
        <dbReference type="ARBA" id="ARBA00004141"/>
    </source>
</evidence>
<protein>
    <submittedName>
        <fullName evidence="7">STAS domain-containing protein</fullName>
    </submittedName>
</protein>
<feature type="transmembrane region" description="Helical" evidence="5">
    <location>
        <begin position="376"/>
        <end position="406"/>
    </location>
</feature>
<dbReference type="GO" id="GO:0016020">
    <property type="term" value="C:membrane"/>
    <property type="evidence" value="ECO:0007669"/>
    <property type="project" value="UniProtKB-SubCell"/>
</dbReference>
<dbReference type="AlphaFoldDB" id="A0AAE3EKR2"/>
<organism evidence="7 8">
    <name type="scientific">Teretinema zuelzerae</name>
    <dbReference type="NCBI Taxonomy" id="156"/>
    <lineage>
        <taxon>Bacteria</taxon>
        <taxon>Pseudomonadati</taxon>
        <taxon>Spirochaetota</taxon>
        <taxon>Spirochaetia</taxon>
        <taxon>Spirochaetales</taxon>
        <taxon>Treponemataceae</taxon>
        <taxon>Teretinema</taxon>
    </lineage>
</organism>
<dbReference type="SUPFAM" id="SSF52091">
    <property type="entry name" value="SpoIIaa-like"/>
    <property type="match status" value="1"/>
</dbReference>
<dbReference type="InterPro" id="IPR002645">
    <property type="entry name" value="STAS_dom"/>
</dbReference>
<dbReference type="Gene3D" id="3.30.750.24">
    <property type="entry name" value="STAS domain"/>
    <property type="match status" value="1"/>
</dbReference>
<comment type="caution">
    <text evidence="7">The sequence shown here is derived from an EMBL/GenBank/DDBJ whole genome shotgun (WGS) entry which is preliminary data.</text>
</comment>
<dbReference type="GO" id="GO:0055085">
    <property type="term" value="P:transmembrane transport"/>
    <property type="evidence" value="ECO:0007669"/>
    <property type="project" value="InterPro"/>
</dbReference>
<name>A0AAE3EKR2_9SPIR</name>
<dbReference type="InterPro" id="IPR011547">
    <property type="entry name" value="SLC26A/SulP_dom"/>
</dbReference>
<dbReference type="InterPro" id="IPR001902">
    <property type="entry name" value="SLC26A/SulP_fam"/>
</dbReference>
<keyword evidence="8" id="KW-1185">Reference proteome</keyword>
<dbReference type="PROSITE" id="PS50801">
    <property type="entry name" value="STAS"/>
    <property type="match status" value="1"/>
</dbReference>
<gene>
    <name evidence="7" type="ORF">K7J14_11400</name>
</gene>
<evidence type="ECO:0000256" key="5">
    <source>
        <dbReference type="SAM" id="Phobius"/>
    </source>
</evidence>
<feature type="transmembrane region" description="Helical" evidence="5">
    <location>
        <begin position="250"/>
        <end position="270"/>
    </location>
</feature>
<dbReference type="PROSITE" id="PS51318">
    <property type="entry name" value="TAT"/>
    <property type="match status" value="1"/>
</dbReference>
<dbReference type="Proteomes" id="UP001198163">
    <property type="component" value="Unassembled WGS sequence"/>
</dbReference>
<feature type="transmembrane region" description="Helical" evidence="5">
    <location>
        <begin position="97"/>
        <end position="120"/>
    </location>
</feature>
<evidence type="ECO:0000256" key="4">
    <source>
        <dbReference type="ARBA" id="ARBA00023136"/>
    </source>
</evidence>
<evidence type="ECO:0000313" key="8">
    <source>
        <dbReference type="Proteomes" id="UP001198163"/>
    </source>
</evidence>
<dbReference type="CDD" id="cd07042">
    <property type="entry name" value="STAS_SulP_like_sulfate_transporter"/>
    <property type="match status" value="1"/>
</dbReference>
<feature type="transmembrane region" description="Helical" evidence="5">
    <location>
        <begin position="282"/>
        <end position="302"/>
    </location>
</feature>
<feature type="transmembrane region" description="Helical" evidence="5">
    <location>
        <begin position="21"/>
        <end position="42"/>
    </location>
</feature>